<evidence type="ECO:0000256" key="2">
    <source>
        <dbReference type="ARBA" id="ARBA00012438"/>
    </source>
</evidence>
<protein>
    <recommendedName>
        <fullName evidence="2">histidine kinase</fullName>
        <ecNumber evidence="2">2.7.13.3</ecNumber>
    </recommendedName>
</protein>
<dbReference type="InterPro" id="IPR036097">
    <property type="entry name" value="HisK_dim/P_sf"/>
</dbReference>
<dbReference type="PANTHER" id="PTHR43065">
    <property type="entry name" value="SENSOR HISTIDINE KINASE"/>
    <property type="match status" value="1"/>
</dbReference>
<dbReference type="PROSITE" id="PS50109">
    <property type="entry name" value="HIS_KIN"/>
    <property type="match status" value="1"/>
</dbReference>
<keyword evidence="3" id="KW-0597">Phosphoprotein</keyword>
<dbReference type="AlphaFoldDB" id="A0A6B3NKV4"/>
<dbReference type="PRINTS" id="PR00344">
    <property type="entry name" value="BCTRLSENSOR"/>
</dbReference>
<proteinExistence type="predicted"/>
<comment type="catalytic activity">
    <reaction evidence="1">
        <text>ATP + protein L-histidine = ADP + protein N-phospho-L-histidine.</text>
        <dbReference type="EC" id="2.7.13.3"/>
    </reaction>
</comment>
<accession>A0A6B3NKV4</accession>
<keyword evidence="4 7" id="KW-0808">Transferase</keyword>
<comment type="caution">
    <text evidence="7">The sequence shown here is derived from an EMBL/GenBank/DDBJ whole genome shotgun (WGS) entry which is preliminary data.</text>
</comment>
<dbReference type="InterPro" id="IPR003661">
    <property type="entry name" value="HisK_dim/P_dom"/>
</dbReference>
<organism evidence="7">
    <name type="scientific">Symploca sp. SIO1C4</name>
    <dbReference type="NCBI Taxonomy" id="2607765"/>
    <lineage>
        <taxon>Bacteria</taxon>
        <taxon>Bacillati</taxon>
        <taxon>Cyanobacteriota</taxon>
        <taxon>Cyanophyceae</taxon>
        <taxon>Coleofasciculales</taxon>
        <taxon>Coleofasciculaceae</taxon>
        <taxon>Symploca</taxon>
    </lineage>
</organism>
<evidence type="ECO:0000256" key="1">
    <source>
        <dbReference type="ARBA" id="ARBA00000085"/>
    </source>
</evidence>
<dbReference type="Gene3D" id="3.30.565.10">
    <property type="entry name" value="Histidine kinase-like ATPase, C-terminal domain"/>
    <property type="match status" value="1"/>
</dbReference>
<dbReference type="PANTHER" id="PTHR43065:SF50">
    <property type="entry name" value="HISTIDINE KINASE"/>
    <property type="match status" value="1"/>
</dbReference>
<dbReference type="CDD" id="cd00082">
    <property type="entry name" value="HisKA"/>
    <property type="match status" value="1"/>
</dbReference>
<dbReference type="SUPFAM" id="SSF47384">
    <property type="entry name" value="Homodimeric domain of signal transducing histidine kinase"/>
    <property type="match status" value="1"/>
</dbReference>
<evidence type="ECO:0000256" key="4">
    <source>
        <dbReference type="ARBA" id="ARBA00022777"/>
    </source>
</evidence>
<dbReference type="Gene3D" id="1.10.287.130">
    <property type="match status" value="1"/>
</dbReference>
<feature type="domain" description="Histidine kinase" evidence="6">
    <location>
        <begin position="61"/>
        <end position="333"/>
    </location>
</feature>
<dbReference type="InterPro" id="IPR036890">
    <property type="entry name" value="HATPase_C_sf"/>
</dbReference>
<keyword evidence="4 7" id="KW-0418">Kinase</keyword>
<evidence type="ECO:0000259" key="6">
    <source>
        <dbReference type="PROSITE" id="PS50109"/>
    </source>
</evidence>
<keyword evidence="5" id="KW-0902">Two-component regulatory system</keyword>
<reference evidence="7" key="1">
    <citation type="submission" date="2019-11" db="EMBL/GenBank/DDBJ databases">
        <title>Genomic insights into an expanded diversity of filamentous marine cyanobacteria reveals the extraordinary biosynthetic potential of Moorea and Okeania.</title>
        <authorList>
            <person name="Ferreira Leao T."/>
            <person name="Wang M."/>
            <person name="Moss N."/>
            <person name="Da Silva R."/>
            <person name="Sanders J."/>
            <person name="Nurk S."/>
            <person name="Gurevich A."/>
            <person name="Humphrey G."/>
            <person name="Reher R."/>
            <person name="Zhu Q."/>
            <person name="Belda-Ferre P."/>
            <person name="Glukhov E."/>
            <person name="Rex R."/>
            <person name="Dorrestein P.C."/>
            <person name="Knight R."/>
            <person name="Pevzner P."/>
            <person name="Gerwick W.H."/>
            <person name="Gerwick L."/>
        </authorList>
    </citation>
    <scope>NUCLEOTIDE SEQUENCE</scope>
    <source>
        <strain evidence="7">SIO1C4</strain>
    </source>
</reference>
<gene>
    <name evidence="7" type="ORF">F6J89_33495</name>
</gene>
<dbReference type="Pfam" id="PF02518">
    <property type="entry name" value="HATPase_c"/>
    <property type="match status" value="1"/>
</dbReference>
<dbReference type="EC" id="2.7.13.3" evidence="2"/>
<dbReference type="InterPro" id="IPR005467">
    <property type="entry name" value="His_kinase_dom"/>
</dbReference>
<dbReference type="InterPro" id="IPR004358">
    <property type="entry name" value="Sig_transdc_His_kin-like_C"/>
</dbReference>
<dbReference type="InterPro" id="IPR003594">
    <property type="entry name" value="HATPase_dom"/>
</dbReference>
<feature type="non-terminal residue" evidence="7">
    <location>
        <position position="1"/>
    </location>
</feature>
<evidence type="ECO:0000256" key="5">
    <source>
        <dbReference type="ARBA" id="ARBA00023012"/>
    </source>
</evidence>
<dbReference type="GO" id="GO:0000155">
    <property type="term" value="F:phosphorelay sensor kinase activity"/>
    <property type="evidence" value="ECO:0007669"/>
    <property type="project" value="InterPro"/>
</dbReference>
<sequence length="334" mass="37848">YTPIYRTITERKQTEEAIRLSEARERDRATQLELTLSELKRTQARLIQTEKMSSLGQMVAGVAHEINNPVSFIYGNLIPASEYASDLIRLIEIYQQTYPNPTPEIQELIEEIDLEFLMEDWQKLINSMQLGAERIHEIVLSLRNFSRTNQLEKEYIDIHDGLDKTLLILNHRLRAVGNRPEIEVIKNYGELPPVNCYNSQLNQVFMNLINNAIDALADTNHNDHNSNSTNQIQPIKSKIWIYTEKISENSSTATAKTEEKVVIRIVDNGPGMNEQVQKQIFDPFFTTKPAGRGTGLGLAISYQIIVEKHGGKLSCVSAPGEGTEFIVEIPIGNV</sequence>
<evidence type="ECO:0000313" key="7">
    <source>
        <dbReference type="EMBL" id="NER32380.1"/>
    </source>
</evidence>
<dbReference type="SMART" id="SM00387">
    <property type="entry name" value="HATPase_c"/>
    <property type="match status" value="1"/>
</dbReference>
<name>A0A6B3NKV4_9CYAN</name>
<evidence type="ECO:0000256" key="3">
    <source>
        <dbReference type="ARBA" id="ARBA00022553"/>
    </source>
</evidence>
<dbReference type="SUPFAM" id="SSF55874">
    <property type="entry name" value="ATPase domain of HSP90 chaperone/DNA topoisomerase II/histidine kinase"/>
    <property type="match status" value="1"/>
</dbReference>
<dbReference type="EMBL" id="JAAHFQ010001213">
    <property type="protein sequence ID" value="NER32380.1"/>
    <property type="molecule type" value="Genomic_DNA"/>
</dbReference>